<dbReference type="EMBL" id="LBWG01000003">
    <property type="protein sequence ID" value="KKR04840.1"/>
    <property type="molecule type" value="Genomic_DNA"/>
</dbReference>
<dbReference type="InterPro" id="IPR036388">
    <property type="entry name" value="WH-like_DNA-bd_sf"/>
</dbReference>
<organism evidence="1 2">
    <name type="scientific">Candidatus Uhrbacteria bacterium GW2011_GWF2_39_13</name>
    <dbReference type="NCBI Taxonomy" id="1618995"/>
    <lineage>
        <taxon>Bacteria</taxon>
        <taxon>Candidatus Uhriibacteriota</taxon>
    </lineage>
</organism>
<evidence type="ECO:0000313" key="2">
    <source>
        <dbReference type="Proteomes" id="UP000033935"/>
    </source>
</evidence>
<dbReference type="AlphaFoldDB" id="A0A0G0Q350"/>
<protein>
    <submittedName>
        <fullName evidence="1">Putative transcriptional regulator</fullName>
    </submittedName>
</protein>
<gene>
    <name evidence="1" type="ORF">UT30_C0003G0029</name>
</gene>
<dbReference type="Proteomes" id="UP000033935">
    <property type="component" value="Unassembled WGS sequence"/>
</dbReference>
<proteinExistence type="predicted"/>
<name>A0A0G0Q350_9BACT</name>
<accession>A0A0G0Q350</accession>
<evidence type="ECO:0000313" key="1">
    <source>
        <dbReference type="EMBL" id="KKR04840.1"/>
    </source>
</evidence>
<dbReference type="Gene3D" id="1.10.10.10">
    <property type="entry name" value="Winged helix-like DNA-binding domain superfamily/Winged helix DNA-binding domain"/>
    <property type="match status" value="1"/>
</dbReference>
<dbReference type="SUPFAM" id="SSF46785">
    <property type="entry name" value="Winged helix' DNA-binding domain"/>
    <property type="match status" value="1"/>
</dbReference>
<dbReference type="InterPro" id="IPR036390">
    <property type="entry name" value="WH_DNA-bd_sf"/>
</dbReference>
<sequence length="204" mass="24236">MKNMNKKPFKLEQMFGSKTRARLMALFLQQPQDTFFVRELTRRIDAQLNSVRRELKNLVQLGFLSEKQGLQKESNRLSDKKKYYCVNQDFILFEDLRSLFQKVQILLKQNLVQDIQERGHIDYFAFTGRFVDASDIATDIFIVGSIAQEDLEKMISKFEEEIPYEINYTLMTKEEFLDRRQVADRFLLSILNGERVVMIDRIRS</sequence>
<reference evidence="1 2" key="1">
    <citation type="journal article" date="2015" name="Nature">
        <title>rRNA introns, odd ribosomes, and small enigmatic genomes across a large radiation of phyla.</title>
        <authorList>
            <person name="Brown C.T."/>
            <person name="Hug L.A."/>
            <person name="Thomas B.C."/>
            <person name="Sharon I."/>
            <person name="Castelle C.J."/>
            <person name="Singh A."/>
            <person name="Wilkins M.J."/>
            <person name="Williams K.H."/>
            <person name="Banfield J.F."/>
        </authorList>
    </citation>
    <scope>NUCLEOTIDE SEQUENCE [LARGE SCALE GENOMIC DNA]</scope>
</reference>
<comment type="caution">
    <text evidence="1">The sequence shown here is derived from an EMBL/GenBank/DDBJ whole genome shotgun (WGS) entry which is preliminary data.</text>
</comment>